<evidence type="ECO:0000256" key="1">
    <source>
        <dbReference type="SAM" id="SignalP"/>
    </source>
</evidence>
<keyword evidence="3" id="KW-1185">Reference proteome</keyword>
<proteinExistence type="predicted"/>
<evidence type="ECO:0008006" key="4">
    <source>
        <dbReference type="Google" id="ProtNLM"/>
    </source>
</evidence>
<dbReference type="RefSeq" id="WP_168036079.1">
    <property type="nucleotide sequence ID" value="NZ_JAATJH010000001.1"/>
</dbReference>
<sequence>MIKYLLLPLLPILLCTCGSAPDNETIGQDVVTDVEEAIGFRIYEAENPPAPNFDLAGSDAEAIRIVDSLVKYHGGRETYDNTRYFTWNFFGARTLHWDKLDERVRIESAKDSTVYLVNYGEEPLTGKMSVNGVAVTDPEQLAEGLARAKSMFINDSYWLVQQFKLLDDGVTLKLLPEVAADSSANRPSYVIDQTFAGVGDTPQNRYRLYVDQETYAINHWAFYRDTADEEPAMQTPWQGYEPRGGLMLSGDRGGRFQLSGIDVPRRMDDEIFTEL</sequence>
<dbReference type="Proteomes" id="UP000770785">
    <property type="component" value="Unassembled WGS sequence"/>
</dbReference>
<comment type="caution">
    <text evidence="2">The sequence shown here is derived from an EMBL/GenBank/DDBJ whole genome shotgun (WGS) entry which is preliminary data.</text>
</comment>
<keyword evidence="1" id="KW-0732">Signal</keyword>
<reference evidence="2 3" key="1">
    <citation type="submission" date="2020-03" db="EMBL/GenBank/DDBJ databases">
        <title>Genomic Encyclopedia of Type Strains, Phase IV (KMG-IV): sequencing the most valuable type-strain genomes for metagenomic binning, comparative biology and taxonomic classification.</title>
        <authorList>
            <person name="Goeker M."/>
        </authorList>
    </citation>
    <scope>NUCLEOTIDE SEQUENCE [LARGE SCALE GENOMIC DNA]</scope>
    <source>
        <strain evidence="2 3">DSM 105096</strain>
    </source>
</reference>
<name>A0ABX0X925_9BACT</name>
<dbReference type="EMBL" id="JAATJH010000001">
    <property type="protein sequence ID" value="NJC25323.1"/>
    <property type="molecule type" value="Genomic_DNA"/>
</dbReference>
<evidence type="ECO:0000313" key="3">
    <source>
        <dbReference type="Proteomes" id="UP000770785"/>
    </source>
</evidence>
<feature type="signal peptide" evidence="1">
    <location>
        <begin position="1"/>
        <end position="20"/>
    </location>
</feature>
<protein>
    <recommendedName>
        <fullName evidence="4">Lipoprotein</fullName>
    </recommendedName>
</protein>
<accession>A0ABX0X925</accession>
<evidence type="ECO:0000313" key="2">
    <source>
        <dbReference type="EMBL" id="NJC25323.1"/>
    </source>
</evidence>
<feature type="chain" id="PRO_5047032894" description="Lipoprotein" evidence="1">
    <location>
        <begin position="21"/>
        <end position="275"/>
    </location>
</feature>
<organism evidence="2 3">
    <name type="scientific">Neolewinella antarctica</name>
    <dbReference type="NCBI Taxonomy" id="442734"/>
    <lineage>
        <taxon>Bacteria</taxon>
        <taxon>Pseudomonadati</taxon>
        <taxon>Bacteroidota</taxon>
        <taxon>Saprospiria</taxon>
        <taxon>Saprospirales</taxon>
        <taxon>Lewinellaceae</taxon>
        <taxon>Neolewinella</taxon>
    </lineage>
</organism>
<gene>
    <name evidence="2" type="ORF">GGR27_000804</name>
</gene>